<protein>
    <recommendedName>
        <fullName evidence="2">Endonuclease/exonuclease/phosphatase domain-containing protein</fullName>
    </recommendedName>
</protein>
<reference evidence="3" key="1">
    <citation type="journal article" date="2023" name="Nat. Commun.">
        <title>Diploid and tetraploid genomes of Acorus and the evolution of monocots.</title>
        <authorList>
            <person name="Ma L."/>
            <person name="Liu K.W."/>
            <person name="Li Z."/>
            <person name="Hsiao Y.Y."/>
            <person name="Qi Y."/>
            <person name="Fu T."/>
            <person name="Tang G.D."/>
            <person name="Zhang D."/>
            <person name="Sun W.H."/>
            <person name="Liu D.K."/>
            <person name="Li Y."/>
            <person name="Chen G.Z."/>
            <person name="Liu X.D."/>
            <person name="Liao X.Y."/>
            <person name="Jiang Y.T."/>
            <person name="Yu X."/>
            <person name="Hao Y."/>
            <person name="Huang J."/>
            <person name="Zhao X.W."/>
            <person name="Ke S."/>
            <person name="Chen Y.Y."/>
            <person name="Wu W.L."/>
            <person name="Hsu J.L."/>
            <person name="Lin Y.F."/>
            <person name="Huang M.D."/>
            <person name="Li C.Y."/>
            <person name="Huang L."/>
            <person name="Wang Z.W."/>
            <person name="Zhao X."/>
            <person name="Zhong W.Y."/>
            <person name="Peng D.H."/>
            <person name="Ahmad S."/>
            <person name="Lan S."/>
            <person name="Zhang J.S."/>
            <person name="Tsai W.C."/>
            <person name="Van de Peer Y."/>
            <person name="Liu Z.J."/>
        </authorList>
    </citation>
    <scope>NUCLEOTIDE SEQUENCE</scope>
    <source>
        <strain evidence="3">CP</strain>
    </source>
</reference>
<name>A0AAV9F7L3_ACOCL</name>
<sequence length="325" mass="36818">MNKEGHGTKDIPPSKKKKRGKNHNPPDSDSHSKRSSRSSSSSAKGMRPLTVNTPVFRDVKHSTLNQIVYDELQIWNIRGVKGPDKQLHLKAFLQRHKPLLVSLLETKLDDSSLSILQRKLGFYPSFIAAPEARICLLWHPDQIEVQVIESSRQHLHCSVLYKQSNEKILVTSIYASNSSAERQDLWATIKRISGSVGNRCWIVGGDFNEVRFSHEKVGGHPVHSRRLRRFNSCLLHSGIEDLRSIGHTMSWSNHQDNRITCRLDRVLGNQAYISTYPYSVVEYLPPGISDHSPMKVISTPLLPSGPRPFKYFEAWEASPPLSYGP</sequence>
<dbReference type="InterPro" id="IPR036691">
    <property type="entry name" value="Endo/exonu/phosph_ase_sf"/>
</dbReference>
<dbReference type="PANTHER" id="PTHR33710:SF71">
    <property type="entry name" value="ENDONUCLEASE_EXONUCLEASE_PHOSPHATASE DOMAIN-CONTAINING PROTEIN"/>
    <property type="match status" value="1"/>
</dbReference>
<evidence type="ECO:0000259" key="2">
    <source>
        <dbReference type="Pfam" id="PF03372"/>
    </source>
</evidence>
<proteinExistence type="predicted"/>
<accession>A0AAV9F7L3</accession>
<dbReference type="PANTHER" id="PTHR33710">
    <property type="entry name" value="BNAC02G09200D PROTEIN"/>
    <property type="match status" value="1"/>
</dbReference>
<reference evidence="3" key="2">
    <citation type="submission" date="2023-06" db="EMBL/GenBank/DDBJ databases">
        <authorList>
            <person name="Ma L."/>
            <person name="Liu K.-W."/>
            <person name="Li Z."/>
            <person name="Hsiao Y.-Y."/>
            <person name="Qi Y."/>
            <person name="Fu T."/>
            <person name="Tang G."/>
            <person name="Zhang D."/>
            <person name="Sun W.-H."/>
            <person name="Liu D.-K."/>
            <person name="Li Y."/>
            <person name="Chen G.-Z."/>
            <person name="Liu X.-D."/>
            <person name="Liao X.-Y."/>
            <person name="Jiang Y.-T."/>
            <person name="Yu X."/>
            <person name="Hao Y."/>
            <person name="Huang J."/>
            <person name="Zhao X.-W."/>
            <person name="Ke S."/>
            <person name="Chen Y.-Y."/>
            <person name="Wu W.-L."/>
            <person name="Hsu J.-L."/>
            <person name="Lin Y.-F."/>
            <person name="Huang M.-D."/>
            <person name="Li C.-Y."/>
            <person name="Huang L."/>
            <person name="Wang Z.-W."/>
            <person name="Zhao X."/>
            <person name="Zhong W.-Y."/>
            <person name="Peng D.-H."/>
            <person name="Ahmad S."/>
            <person name="Lan S."/>
            <person name="Zhang J.-S."/>
            <person name="Tsai W.-C."/>
            <person name="Van De Peer Y."/>
            <person name="Liu Z.-J."/>
        </authorList>
    </citation>
    <scope>NUCLEOTIDE SEQUENCE</scope>
    <source>
        <strain evidence="3">CP</strain>
        <tissue evidence="3">Leaves</tissue>
    </source>
</reference>
<dbReference type="GO" id="GO:0003824">
    <property type="term" value="F:catalytic activity"/>
    <property type="evidence" value="ECO:0007669"/>
    <property type="project" value="InterPro"/>
</dbReference>
<evidence type="ECO:0000256" key="1">
    <source>
        <dbReference type="SAM" id="MobiDB-lite"/>
    </source>
</evidence>
<feature type="compositionally biased region" description="Basic and acidic residues" evidence="1">
    <location>
        <begin position="1"/>
        <end position="13"/>
    </location>
</feature>
<comment type="caution">
    <text evidence="3">The sequence shown here is derived from an EMBL/GenBank/DDBJ whole genome shotgun (WGS) entry which is preliminary data.</text>
</comment>
<dbReference type="Gene3D" id="3.60.10.10">
    <property type="entry name" value="Endonuclease/exonuclease/phosphatase"/>
    <property type="match status" value="1"/>
</dbReference>
<dbReference type="SUPFAM" id="SSF56219">
    <property type="entry name" value="DNase I-like"/>
    <property type="match status" value="1"/>
</dbReference>
<dbReference type="InterPro" id="IPR005135">
    <property type="entry name" value="Endo/exonuclease/phosphatase"/>
</dbReference>
<dbReference type="Pfam" id="PF03372">
    <property type="entry name" value="Exo_endo_phos"/>
    <property type="match status" value="1"/>
</dbReference>
<organism evidence="3 4">
    <name type="scientific">Acorus calamus</name>
    <name type="common">Sweet flag</name>
    <dbReference type="NCBI Taxonomy" id="4465"/>
    <lineage>
        <taxon>Eukaryota</taxon>
        <taxon>Viridiplantae</taxon>
        <taxon>Streptophyta</taxon>
        <taxon>Embryophyta</taxon>
        <taxon>Tracheophyta</taxon>
        <taxon>Spermatophyta</taxon>
        <taxon>Magnoliopsida</taxon>
        <taxon>Liliopsida</taxon>
        <taxon>Acoraceae</taxon>
        <taxon>Acorus</taxon>
    </lineage>
</organism>
<gene>
    <name evidence="3" type="ORF">QJS10_CPA03g00797</name>
</gene>
<evidence type="ECO:0000313" key="3">
    <source>
        <dbReference type="EMBL" id="KAK1321159.1"/>
    </source>
</evidence>
<feature type="region of interest" description="Disordered" evidence="1">
    <location>
        <begin position="1"/>
        <end position="49"/>
    </location>
</feature>
<keyword evidence="4" id="KW-1185">Reference proteome</keyword>
<evidence type="ECO:0000313" key="4">
    <source>
        <dbReference type="Proteomes" id="UP001180020"/>
    </source>
</evidence>
<feature type="domain" description="Endonuclease/exonuclease/phosphatase" evidence="2">
    <location>
        <begin position="75"/>
        <end position="291"/>
    </location>
</feature>
<dbReference type="AlphaFoldDB" id="A0AAV9F7L3"/>
<dbReference type="Proteomes" id="UP001180020">
    <property type="component" value="Unassembled WGS sequence"/>
</dbReference>
<dbReference type="EMBL" id="JAUJYO010000003">
    <property type="protein sequence ID" value="KAK1321159.1"/>
    <property type="molecule type" value="Genomic_DNA"/>
</dbReference>